<dbReference type="PANTHER" id="PTHR34384:SF5">
    <property type="entry name" value="L-2,3-DIAMINOPROPANOATE--CITRATE LIGASE"/>
    <property type="match status" value="1"/>
</dbReference>
<sequence length="541" mass="60734">MIYLSPDLIDSFGDKLSTIALSNSKVFSNNHLLRAQHATTSRLVSCMINEGLVKSFVVFVDLSLDTSSNLSDSDMLVRQFASKQQKNIAPLTTAFLIVCSKSEDITYSHSLSKTSTSGKLTNPNSSAESIYNDDFNQNTDQSVPLSDSSSISNSSVFVFQLLNIPILNQASSKGIYSVGLIDPDELASTHWFIHNANEYSSIANIDSLKFSDPNIFMRETGKWLKSDINLIESICNELTSSVVHQEYRYKNLPQTPDIMTYKSIDWENSIIEGHATHPMHRSRHSIQPLQKIVPETDFKNILINFVTIERKHVIIEGNYEDSLKSLFESATKTTKLPYTPITINSEEGTKILSLINLQTHVIIPVHEMHLPAIVEKFGNLIRVLPFEAKAQGQASLRTVSPDSMIPSGLCIKLPLGIKTSSALRTITPWSTHIGPRISKILPLLNKKLEEVYSNTSTPFSQERMYIAREIASIVHNDTDFDVSKYLSCIVREEADYLVRNNYNENVIVCAALTEKTLDGTPYVEKCLELNTHEEKINFFTR</sequence>
<organism evidence="2 3">
    <name type="scientific">Smittium culicis</name>
    <dbReference type="NCBI Taxonomy" id="133412"/>
    <lineage>
        <taxon>Eukaryota</taxon>
        <taxon>Fungi</taxon>
        <taxon>Fungi incertae sedis</taxon>
        <taxon>Zoopagomycota</taxon>
        <taxon>Kickxellomycotina</taxon>
        <taxon>Harpellomycetes</taxon>
        <taxon>Harpellales</taxon>
        <taxon>Legeriomycetaceae</taxon>
        <taxon>Smittium</taxon>
    </lineage>
</organism>
<dbReference type="OrthoDB" id="2117718at2759"/>
<feature type="domain" description="Aerobactin siderophore biosynthesis IucA/IucC N-terminal" evidence="1">
    <location>
        <begin position="264"/>
        <end position="513"/>
    </location>
</feature>
<keyword evidence="3" id="KW-1185">Reference proteome</keyword>
<evidence type="ECO:0000313" key="3">
    <source>
        <dbReference type="Proteomes" id="UP000187429"/>
    </source>
</evidence>
<dbReference type="PANTHER" id="PTHR34384">
    <property type="entry name" value="L-2,3-DIAMINOPROPANOATE--CITRATE LIGASE"/>
    <property type="match status" value="1"/>
</dbReference>
<evidence type="ECO:0000313" key="2">
    <source>
        <dbReference type="EMBL" id="OMJ11885.1"/>
    </source>
</evidence>
<gene>
    <name evidence="2" type="ORF">AYI69_g9665</name>
</gene>
<comment type="caution">
    <text evidence="2">The sequence shown here is derived from an EMBL/GenBank/DDBJ whole genome shotgun (WGS) entry which is preliminary data.</text>
</comment>
<proteinExistence type="predicted"/>
<accession>A0A1R1XB83</accession>
<protein>
    <recommendedName>
        <fullName evidence="1">Aerobactin siderophore biosynthesis IucA/IucC N-terminal domain-containing protein</fullName>
    </recommendedName>
</protein>
<reference evidence="3" key="1">
    <citation type="submission" date="2017-01" db="EMBL/GenBank/DDBJ databases">
        <authorList>
            <person name="Wang Y."/>
            <person name="White M."/>
            <person name="Kvist S."/>
            <person name="Moncalvo J.-M."/>
        </authorList>
    </citation>
    <scope>NUCLEOTIDE SEQUENCE [LARGE SCALE GENOMIC DNA]</scope>
    <source>
        <strain evidence="3">ID-206-W2</strain>
    </source>
</reference>
<dbReference type="InterPro" id="IPR007310">
    <property type="entry name" value="Aerobactin_biosyn_IucA/IucC_N"/>
</dbReference>
<dbReference type="Pfam" id="PF04183">
    <property type="entry name" value="IucA_IucC"/>
    <property type="match status" value="1"/>
</dbReference>
<dbReference type="EMBL" id="LSSM01005817">
    <property type="protein sequence ID" value="OMJ11885.1"/>
    <property type="molecule type" value="Genomic_DNA"/>
</dbReference>
<dbReference type="GO" id="GO:0019290">
    <property type="term" value="P:siderophore biosynthetic process"/>
    <property type="evidence" value="ECO:0007669"/>
    <property type="project" value="InterPro"/>
</dbReference>
<evidence type="ECO:0000259" key="1">
    <source>
        <dbReference type="Pfam" id="PF04183"/>
    </source>
</evidence>
<dbReference type="Proteomes" id="UP000187429">
    <property type="component" value="Unassembled WGS sequence"/>
</dbReference>
<dbReference type="AlphaFoldDB" id="A0A1R1XB83"/>
<dbReference type="InterPro" id="IPR037455">
    <property type="entry name" value="LucA/IucC-like"/>
</dbReference>
<name>A0A1R1XB83_9FUNG</name>